<evidence type="ECO:0000313" key="3">
    <source>
        <dbReference type="EMBL" id="KAI3424080.1"/>
    </source>
</evidence>
<reference evidence="3" key="1">
    <citation type="journal article" date="2019" name="Plant J.">
        <title>Chlorella vulgaris genome assembly and annotation reveals the molecular basis for metabolic acclimation to high light conditions.</title>
        <authorList>
            <person name="Cecchin M."/>
            <person name="Marcolungo L."/>
            <person name="Rossato M."/>
            <person name="Girolomoni L."/>
            <person name="Cosentino E."/>
            <person name="Cuine S."/>
            <person name="Li-Beisson Y."/>
            <person name="Delledonne M."/>
            <person name="Ballottari M."/>
        </authorList>
    </citation>
    <scope>NUCLEOTIDE SEQUENCE</scope>
    <source>
        <strain evidence="3">211/11P</strain>
    </source>
</reference>
<dbReference type="AlphaFoldDB" id="A0A9D4TF49"/>
<reference evidence="3" key="2">
    <citation type="submission" date="2020-11" db="EMBL/GenBank/DDBJ databases">
        <authorList>
            <person name="Cecchin M."/>
            <person name="Marcolungo L."/>
            <person name="Rossato M."/>
            <person name="Girolomoni L."/>
            <person name="Cosentino E."/>
            <person name="Cuine S."/>
            <person name="Li-Beisson Y."/>
            <person name="Delledonne M."/>
            <person name="Ballottari M."/>
        </authorList>
    </citation>
    <scope>NUCLEOTIDE SEQUENCE</scope>
    <source>
        <strain evidence="3">211/11P</strain>
        <tissue evidence="3">Whole cell</tissue>
    </source>
</reference>
<proteinExistence type="predicted"/>
<feature type="region of interest" description="Disordered" evidence="1">
    <location>
        <begin position="95"/>
        <end position="117"/>
    </location>
</feature>
<dbReference type="EMBL" id="SIDB01000013">
    <property type="protein sequence ID" value="KAI3424080.1"/>
    <property type="molecule type" value="Genomic_DNA"/>
</dbReference>
<evidence type="ECO:0000256" key="1">
    <source>
        <dbReference type="SAM" id="MobiDB-lite"/>
    </source>
</evidence>
<evidence type="ECO:0000259" key="2">
    <source>
        <dbReference type="Pfam" id="PF20297"/>
    </source>
</evidence>
<dbReference type="Proteomes" id="UP001055712">
    <property type="component" value="Unassembled WGS sequence"/>
</dbReference>
<keyword evidence="4" id="KW-1185">Reference proteome</keyword>
<organism evidence="3 4">
    <name type="scientific">Chlorella vulgaris</name>
    <name type="common">Green alga</name>
    <dbReference type="NCBI Taxonomy" id="3077"/>
    <lineage>
        <taxon>Eukaryota</taxon>
        <taxon>Viridiplantae</taxon>
        <taxon>Chlorophyta</taxon>
        <taxon>core chlorophytes</taxon>
        <taxon>Trebouxiophyceae</taxon>
        <taxon>Chlorellales</taxon>
        <taxon>Chlorellaceae</taxon>
        <taxon>Chlorella clade</taxon>
        <taxon>Chlorella</taxon>
    </lineage>
</organism>
<dbReference type="Pfam" id="PF20297">
    <property type="entry name" value="MSSS"/>
    <property type="match status" value="1"/>
</dbReference>
<comment type="caution">
    <text evidence="3">The sequence shown here is derived from an EMBL/GenBank/DDBJ whole genome shotgun (WGS) entry which is preliminary data.</text>
</comment>
<sequence>MRHLFPLQQHYLNQPLAAPAQSATQRGLALAVLCSSTKGGAKQPPPLLCWQELAEKEAELQLEKAEAVGSVVRAARTDLRQLVAAQRAAESEAAAAEAAAASAKQDSQALQQQQQTGWKPRVGQTVFVPRLNQAAKVVKVAGSGAITLQAGILKVTVTADEVRQR</sequence>
<name>A0A9D4TF49_CHLVU</name>
<dbReference type="InterPro" id="IPR046893">
    <property type="entry name" value="MSSS"/>
</dbReference>
<feature type="domain" description="MutS2 and Smr-associated SH3" evidence="2">
    <location>
        <begin position="122"/>
        <end position="162"/>
    </location>
</feature>
<gene>
    <name evidence="3" type="ORF">D9Q98_009443</name>
</gene>
<evidence type="ECO:0000313" key="4">
    <source>
        <dbReference type="Proteomes" id="UP001055712"/>
    </source>
</evidence>
<accession>A0A9D4TF49</accession>
<feature type="compositionally biased region" description="Low complexity" evidence="1">
    <location>
        <begin position="95"/>
        <end position="115"/>
    </location>
</feature>
<protein>
    <recommendedName>
        <fullName evidence="2">MutS2 and Smr-associated SH3 domain-containing protein</fullName>
    </recommendedName>
</protein>